<accession>A0A0D2F2F8</accession>
<dbReference type="EMBL" id="KN847317">
    <property type="protein sequence ID" value="KIW62123.1"/>
    <property type="molecule type" value="Genomic_DNA"/>
</dbReference>
<dbReference type="GeneID" id="25324078"/>
<dbReference type="GO" id="GO:0016592">
    <property type="term" value="C:mediator complex"/>
    <property type="evidence" value="ECO:0007669"/>
    <property type="project" value="InterPro"/>
</dbReference>
<evidence type="ECO:0000256" key="3">
    <source>
        <dbReference type="ARBA" id="ARBA00020628"/>
    </source>
</evidence>
<gene>
    <name evidence="9" type="primary">MED5</name>
    <name evidence="10" type="ORF">PV05_02170</name>
</gene>
<keyword evidence="5 9" id="KW-0010">Activator</keyword>
<dbReference type="RefSeq" id="XP_013322707.1">
    <property type="nucleotide sequence ID" value="XM_013467253.1"/>
</dbReference>
<keyword evidence="6 9" id="KW-0804">Transcription</keyword>
<evidence type="ECO:0000256" key="8">
    <source>
        <dbReference type="ARBA" id="ARBA00031256"/>
    </source>
</evidence>
<dbReference type="PANTHER" id="PTHR35784">
    <property type="entry name" value="MEDIATOR OF RNA POLYMERASE II TRANSCRIPTION SUBUNIT 5"/>
    <property type="match status" value="1"/>
</dbReference>
<evidence type="ECO:0000256" key="4">
    <source>
        <dbReference type="ARBA" id="ARBA00023015"/>
    </source>
</evidence>
<keyword evidence="4 9" id="KW-0805">Transcription regulation</keyword>
<keyword evidence="11" id="KW-1185">Reference proteome</keyword>
<dbReference type="STRING" id="348802.A0A0D2F2F8"/>
<keyword evidence="7 9" id="KW-0539">Nucleus</keyword>
<organism evidence="10 11">
    <name type="scientific">Exophiala xenobiotica</name>
    <dbReference type="NCBI Taxonomy" id="348802"/>
    <lineage>
        <taxon>Eukaryota</taxon>
        <taxon>Fungi</taxon>
        <taxon>Dikarya</taxon>
        <taxon>Ascomycota</taxon>
        <taxon>Pezizomycotina</taxon>
        <taxon>Eurotiomycetes</taxon>
        <taxon>Chaetothyriomycetidae</taxon>
        <taxon>Chaetothyriales</taxon>
        <taxon>Herpotrichiellaceae</taxon>
        <taxon>Exophiala</taxon>
    </lineage>
</organism>
<dbReference type="GO" id="GO:0003712">
    <property type="term" value="F:transcription coregulator activity"/>
    <property type="evidence" value="ECO:0007669"/>
    <property type="project" value="InterPro"/>
</dbReference>
<evidence type="ECO:0000313" key="10">
    <source>
        <dbReference type="EMBL" id="KIW62123.1"/>
    </source>
</evidence>
<dbReference type="InterPro" id="IPR014801">
    <property type="entry name" value="Mediator_Med5_fun"/>
</dbReference>
<evidence type="ECO:0000313" key="11">
    <source>
        <dbReference type="Proteomes" id="UP000054342"/>
    </source>
</evidence>
<protein>
    <recommendedName>
        <fullName evidence="3 9">Mediator of RNA polymerase II transcription subunit 5</fullName>
    </recommendedName>
    <alternativeName>
        <fullName evidence="8 9">Mediator complex subunit 5</fullName>
    </alternativeName>
</protein>
<evidence type="ECO:0000256" key="6">
    <source>
        <dbReference type="ARBA" id="ARBA00023163"/>
    </source>
</evidence>
<dbReference type="HOGENOM" id="CLU_004096_0_0_1"/>
<reference evidence="10 11" key="1">
    <citation type="submission" date="2015-01" db="EMBL/GenBank/DDBJ databases">
        <title>The Genome Sequence of Exophiala xenobiotica CBS118157.</title>
        <authorList>
            <consortium name="The Broad Institute Genomics Platform"/>
            <person name="Cuomo C."/>
            <person name="de Hoog S."/>
            <person name="Gorbushina A."/>
            <person name="Stielow B."/>
            <person name="Teixiera M."/>
            <person name="Abouelleil A."/>
            <person name="Chapman S.B."/>
            <person name="Priest M."/>
            <person name="Young S.K."/>
            <person name="Wortman J."/>
            <person name="Nusbaum C."/>
            <person name="Birren B."/>
        </authorList>
    </citation>
    <scope>NUCLEOTIDE SEQUENCE [LARGE SCALE GENOMIC DNA]</scope>
    <source>
        <strain evidence="10 11">CBS 118157</strain>
    </source>
</reference>
<name>A0A0D2F2F8_9EURO</name>
<dbReference type="Pfam" id="PF08689">
    <property type="entry name" value="Med5"/>
    <property type="match status" value="1"/>
</dbReference>
<dbReference type="GO" id="GO:0006357">
    <property type="term" value="P:regulation of transcription by RNA polymerase II"/>
    <property type="evidence" value="ECO:0007669"/>
    <property type="project" value="InterPro"/>
</dbReference>
<comment type="subunit">
    <text evidence="9">Component of the Mediator complex.</text>
</comment>
<dbReference type="PANTHER" id="PTHR35784:SF1">
    <property type="entry name" value="MEDIATOR OF RNA POLYMERASE II TRANSCRIPTION SUBUNIT 5"/>
    <property type="match status" value="1"/>
</dbReference>
<comment type="subcellular location">
    <subcellularLocation>
        <location evidence="1 9">Nucleus</location>
    </subcellularLocation>
</comment>
<proteinExistence type="inferred from homology"/>
<sequence length="944" mass="103648">MAVTESQKLVRYCLLRRMSLEEFATLLETYQDEIDGQQLFSALLDCRLSFCAPGDPLISLYLEHIGTSGIVSASAALLVLISKWNSAKPVNTPAALHCYNQTLQDIIMVMVSPKYKVISSEAQKSLLLSSRWLASLARQVSHHMDDTPIADKLHVLEALAFLVVSMAATDGGYEALSLSNDSRTKSSKDSNSVQDLRTSVRQSLELCLPLYSTISTHLIGRINTVLSVLNQNISQPGDSSAQLTDIQTLDFQANIPETHMVASRAATILYLDVMLSTGSTIDDGALVNYLCSRHQNDYAAVFMDLFIASFQMLKVQSFNREPSLSYQQTRIFLQNKLPNLLSMVSASSFHGFDTEQTITDAWGQVVPQLSTKELLLIGSRFLNTCSLHHLITHTASLQLLGNEDVVSGMSKGLYTKDDLISQVVANHARGPKLVEELVRSDGSAGFISQAVVEIMHNYCHSKETQYLKDLANAIIRRPVAINCISLFVPPSFWLGPLCTLLDEWHWSEIHGEAQPLYDEFGAAFLLILVCKTRLGLAKTELGIRKKDGFLAEYFSNADSEKGLETLSEEKTTHLGNWINALYLAEGLSDELCTNCSPHDFYILIPTLLRQSMIAYQQDKLTHESLKAGLDYLLEPFLLPSLASALNWIGDVLQDDSSAAATILDVFMKAPGTPESRDIHGTILSMSASKLGKRIKSVQLHDDGKFKSVAELVKHSPDFSFSPEHGIVAEHDQLSSALQQSIVVMITTGGTFSSQEQAMSTRIPSMVYRAIHTIGAQGTLKLLLGVLIQLSDSHDFLFALDTVSTIVCTAGCGLRDALRVQHQNLGAVLKRKDSLSAEAVVRLHRQVEVYTNLLTVQDMHLNAFAFAQQLSNIDTADPNLDGVPASAGVVDMQGDQEQADGIDQVLDEVAAMGNLDANDADMNFDALYGLQGSDMDLNDLDLDMF</sequence>
<evidence type="ECO:0000256" key="5">
    <source>
        <dbReference type="ARBA" id="ARBA00023159"/>
    </source>
</evidence>
<comment type="similarity">
    <text evidence="2 9">Belongs to the Mediator complex subunit 5 family.</text>
</comment>
<evidence type="ECO:0000256" key="1">
    <source>
        <dbReference type="ARBA" id="ARBA00004123"/>
    </source>
</evidence>
<evidence type="ECO:0000256" key="9">
    <source>
        <dbReference type="RuleBase" id="RU364142"/>
    </source>
</evidence>
<evidence type="ECO:0000256" key="2">
    <source>
        <dbReference type="ARBA" id="ARBA00008782"/>
    </source>
</evidence>
<comment type="function">
    <text evidence="9">Component of the Mediator complex, a coactivator involved in the regulated transcription of nearly all RNA polymerase II-dependent genes. Mediator functions as a bridge to convey information from gene-specific regulatory proteins to the basal RNA polymerase II transcription machinery. Mediator is recruited to promoters by direct interactions with regulatory proteins and serves as a scaffold for the assembly of a functional preinitiation complex with RNA polymerase II and the general transcription factors.</text>
</comment>
<evidence type="ECO:0000256" key="7">
    <source>
        <dbReference type="ARBA" id="ARBA00023242"/>
    </source>
</evidence>
<dbReference type="AlphaFoldDB" id="A0A0D2F2F8"/>
<dbReference type="OrthoDB" id="5322661at2759"/>
<dbReference type="Proteomes" id="UP000054342">
    <property type="component" value="Unassembled WGS sequence"/>
</dbReference>